<evidence type="ECO:0000313" key="4">
    <source>
        <dbReference type="Proteomes" id="UP000004367"/>
    </source>
</evidence>
<dbReference type="InterPro" id="IPR013078">
    <property type="entry name" value="His_Pase_superF_clade-1"/>
</dbReference>
<dbReference type="Gene3D" id="3.40.50.1240">
    <property type="entry name" value="Phosphoglycerate mutase-like"/>
    <property type="match status" value="1"/>
</dbReference>
<dbReference type="GO" id="GO:0004081">
    <property type="term" value="F:bis(5'-nucleosyl)-tetraphosphatase (asymmetrical) activity"/>
    <property type="evidence" value="ECO:0007669"/>
    <property type="project" value="TreeGrafter"/>
</dbReference>
<dbReference type="GO" id="GO:0006754">
    <property type="term" value="P:ATP biosynthetic process"/>
    <property type="evidence" value="ECO:0007669"/>
    <property type="project" value="TreeGrafter"/>
</dbReference>
<dbReference type="SUPFAM" id="SSF53254">
    <property type="entry name" value="Phosphoglycerate mutase-like"/>
    <property type="match status" value="1"/>
</dbReference>
<dbReference type="PROSITE" id="PS00893">
    <property type="entry name" value="NUDIX_BOX"/>
    <property type="match status" value="1"/>
</dbReference>
<dbReference type="CDD" id="cd07067">
    <property type="entry name" value="HP_PGM_like"/>
    <property type="match status" value="1"/>
</dbReference>
<organism evidence="3 4">
    <name type="scientific">Mobilicoccus pelagius NBRC 104925</name>
    <dbReference type="NCBI Taxonomy" id="1089455"/>
    <lineage>
        <taxon>Bacteria</taxon>
        <taxon>Bacillati</taxon>
        <taxon>Actinomycetota</taxon>
        <taxon>Actinomycetes</taxon>
        <taxon>Micrococcales</taxon>
        <taxon>Dermatophilaceae</taxon>
        <taxon>Mobilicoccus</taxon>
    </lineage>
</organism>
<accession>H5UN41</accession>
<keyword evidence="1 3" id="KW-0378">Hydrolase</keyword>
<sequence length="309" mass="34389">MGESRVRAAGTLPWRRRGERLEVLLVHRPHHRDWSWPKGKLDPGEEWPTTAVRETLEEAGLRVRLGRPLPVSVYPLPGSRSRKEVRYWAAEVVSGDGVLENEIDETRWVTPAVARRLATYPRDLEQLRALTGAPLATRTVGIVRHAHAVARKKYTGDEDRLRPLDKRGEKRASALAPLLSAYGFSHIVSSPSVRCADTVKPYLATVGDTVEVSWRPELSEEGFEADPDALPGVVTDALDGDDPVLLGSHGPVLRPLLAEITRRYRAPGREIKRVLEALDRDNLDKGELVVLHVGTGHRPAVLAVERHRP</sequence>
<dbReference type="STRING" id="1089455.MOPEL_005_00110"/>
<keyword evidence="4" id="KW-1185">Reference proteome</keyword>
<dbReference type="CDD" id="cd03673">
    <property type="entry name" value="NUDIX_Ap6A_hydrolase"/>
    <property type="match status" value="1"/>
</dbReference>
<dbReference type="Proteomes" id="UP000004367">
    <property type="component" value="Unassembled WGS sequence"/>
</dbReference>
<dbReference type="PANTHER" id="PTHR21340:SF0">
    <property type="entry name" value="BIS(5'-NUCLEOSYL)-TETRAPHOSPHATASE [ASYMMETRICAL]"/>
    <property type="match status" value="1"/>
</dbReference>
<dbReference type="InterPro" id="IPR029033">
    <property type="entry name" value="His_PPase_superfam"/>
</dbReference>
<evidence type="ECO:0000256" key="1">
    <source>
        <dbReference type="ARBA" id="ARBA00022801"/>
    </source>
</evidence>
<name>H5UN41_9MICO</name>
<dbReference type="InterPro" id="IPR020084">
    <property type="entry name" value="NUDIX_hydrolase_CS"/>
</dbReference>
<dbReference type="Gene3D" id="3.90.79.10">
    <property type="entry name" value="Nucleoside Triphosphate Pyrophosphohydrolase"/>
    <property type="match status" value="1"/>
</dbReference>
<dbReference type="AlphaFoldDB" id="H5UN41"/>
<dbReference type="GO" id="GO:0006167">
    <property type="term" value="P:AMP biosynthetic process"/>
    <property type="evidence" value="ECO:0007669"/>
    <property type="project" value="TreeGrafter"/>
</dbReference>
<reference evidence="3 4" key="1">
    <citation type="submission" date="2012-02" db="EMBL/GenBank/DDBJ databases">
        <title>Whole genome shotgun sequence of Mobilicoccus pelagius NBRC 104925.</title>
        <authorList>
            <person name="Yoshida Y."/>
            <person name="Hosoyama A."/>
            <person name="Tsuchikane K."/>
            <person name="Katsumata H."/>
            <person name="Yamazaki S."/>
            <person name="Fujita N."/>
        </authorList>
    </citation>
    <scope>NUCLEOTIDE SEQUENCE [LARGE SCALE GENOMIC DNA]</scope>
    <source>
        <strain evidence="3 4">NBRC 104925</strain>
    </source>
</reference>
<proteinExistence type="predicted"/>
<gene>
    <name evidence="3" type="primary">mutT</name>
    <name evidence="3" type="ORF">MOPEL_005_00110</name>
</gene>
<dbReference type="PANTHER" id="PTHR21340">
    <property type="entry name" value="DIADENOSINE 5,5-P1,P4-TETRAPHOSPHATE PYROPHOSPHOHYDROLASE MUTT"/>
    <property type="match status" value="1"/>
</dbReference>
<dbReference type="InterPro" id="IPR015797">
    <property type="entry name" value="NUDIX_hydrolase-like_dom_sf"/>
</dbReference>
<feature type="domain" description="Nudix hydrolase" evidence="2">
    <location>
        <begin position="4"/>
        <end position="131"/>
    </location>
</feature>
<dbReference type="SMART" id="SM00855">
    <property type="entry name" value="PGAM"/>
    <property type="match status" value="1"/>
</dbReference>
<dbReference type="Pfam" id="PF00300">
    <property type="entry name" value="His_Phos_1"/>
    <property type="match status" value="1"/>
</dbReference>
<evidence type="ECO:0000313" key="3">
    <source>
        <dbReference type="EMBL" id="GAB47149.1"/>
    </source>
</evidence>
<dbReference type="SUPFAM" id="SSF55811">
    <property type="entry name" value="Nudix"/>
    <property type="match status" value="1"/>
</dbReference>
<dbReference type="PROSITE" id="PS51462">
    <property type="entry name" value="NUDIX"/>
    <property type="match status" value="1"/>
</dbReference>
<dbReference type="InterPro" id="IPR000086">
    <property type="entry name" value="NUDIX_hydrolase_dom"/>
</dbReference>
<dbReference type="EMBL" id="BAFE01000005">
    <property type="protein sequence ID" value="GAB47149.1"/>
    <property type="molecule type" value="Genomic_DNA"/>
</dbReference>
<evidence type="ECO:0000259" key="2">
    <source>
        <dbReference type="PROSITE" id="PS51462"/>
    </source>
</evidence>
<dbReference type="eggNOG" id="COG0494">
    <property type="taxonomic scope" value="Bacteria"/>
</dbReference>
<comment type="caution">
    <text evidence="3">The sequence shown here is derived from an EMBL/GenBank/DDBJ whole genome shotgun (WGS) entry which is preliminary data.</text>
</comment>
<dbReference type="Pfam" id="PF00293">
    <property type="entry name" value="NUDIX"/>
    <property type="match status" value="1"/>
</dbReference>
<dbReference type="RefSeq" id="WP_009481047.1">
    <property type="nucleotide sequence ID" value="NZ_BAFE01000005.1"/>
</dbReference>
<protein>
    <submittedName>
        <fullName evidence="3">NTP pyrophosphohydrolase MutT</fullName>
    </submittedName>
</protein>
<dbReference type="InterPro" id="IPR051325">
    <property type="entry name" value="Nudix_hydrolase_domain"/>
</dbReference>